<evidence type="ECO:0000313" key="2">
    <source>
        <dbReference type="Proteomes" id="UP000230423"/>
    </source>
</evidence>
<evidence type="ECO:0000313" key="1">
    <source>
        <dbReference type="EMBL" id="PIO73649.1"/>
    </source>
</evidence>
<gene>
    <name evidence="1" type="ORF">TELCIR_04375</name>
</gene>
<proteinExistence type="predicted"/>
<accession>A0A2G9UTT7</accession>
<dbReference type="OrthoDB" id="5783271at2759"/>
<reference evidence="1 2" key="1">
    <citation type="submission" date="2015-09" db="EMBL/GenBank/DDBJ databases">
        <title>Draft genome of the parasitic nematode Teladorsagia circumcincta isolate WARC Sus (inbred).</title>
        <authorList>
            <person name="Mitreva M."/>
        </authorList>
    </citation>
    <scope>NUCLEOTIDE SEQUENCE [LARGE SCALE GENOMIC DNA]</scope>
    <source>
        <strain evidence="1 2">S</strain>
    </source>
</reference>
<name>A0A2G9UTT7_TELCI</name>
<organism evidence="1 2">
    <name type="scientific">Teladorsagia circumcincta</name>
    <name type="common">Brown stomach worm</name>
    <name type="synonym">Ostertagia circumcincta</name>
    <dbReference type="NCBI Taxonomy" id="45464"/>
    <lineage>
        <taxon>Eukaryota</taxon>
        <taxon>Metazoa</taxon>
        <taxon>Ecdysozoa</taxon>
        <taxon>Nematoda</taxon>
        <taxon>Chromadorea</taxon>
        <taxon>Rhabditida</taxon>
        <taxon>Rhabditina</taxon>
        <taxon>Rhabditomorpha</taxon>
        <taxon>Strongyloidea</taxon>
        <taxon>Trichostrongylidae</taxon>
        <taxon>Teladorsagia</taxon>
    </lineage>
</organism>
<dbReference type="AlphaFoldDB" id="A0A2G9UTT7"/>
<dbReference type="Proteomes" id="UP000230423">
    <property type="component" value="Unassembled WGS sequence"/>
</dbReference>
<protein>
    <submittedName>
        <fullName evidence="1">Uncharacterized protein</fullName>
    </submittedName>
</protein>
<dbReference type="EMBL" id="KZ345413">
    <property type="protein sequence ID" value="PIO73649.1"/>
    <property type="molecule type" value="Genomic_DNA"/>
</dbReference>
<sequence length="79" mass="8341">MRPAEELQSSGGPINRPYIPCDDDCTLDHEHVGSAANGKLNSAGQAIMETAQSIGDKAVELKDKAKDMIQDGVDAIMGN</sequence>
<keyword evidence="2" id="KW-1185">Reference proteome</keyword>